<gene>
    <name evidence="3" type="ORF">SAMN05421858_1020</name>
</gene>
<evidence type="ECO:0000313" key="4">
    <source>
        <dbReference type="Proteomes" id="UP000186914"/>
    </source>
</evidence>
<evidence type="ECO:0000313" key="3">
    <source>
        <dbReference type="EMBL" id="SIQ98252.1"/>
    </source>
</evidence>
<dbReference type="InterPro" id="IPR000620">
    <property type="entry name" value="EamA_dom"/>
</dbReference>
<dbReference type="Proteomes" id="UP000186914">
    <property type="component" value="Unassembled WGS sequence"/>
</dbReference>
<feature type="domain" description="EamA" evidence="2">
    <location>
        <begin position="4"/>
        <end position="135"/>
    </location>
</feature>
<dbReference type="Gene3D" id="1.10.3730.20">
    <property type="match status" value="1"/>
</dbReference>
<dbReference type="OrthoDB" id="156473at2157"/>
<dbReference type="SUPFAM" id="SSF103481">
    <property type="entry name" value="Multidrug resistance efflux transporter EmrE"/>
    <property type="match status" value="1"/>
</dbReference>
<dbReference type="RefSeq" id="WP_076430240.1">
    <property type="nucleotide sequence ID" value="NZ_FTNO01000001.1"/>
</dbReference>
<dbReference type="Pfam" id="PF00892">
    <property type="entry name" value="EamA"/>
    <property type="match status" value="1"/>
</dbReference>
<organism evidence="3 4">
    <name type="scientific">Haladaptatus litoreus</name>
    <dbReference type="NCBI Taxonomy" id="553468"/>
    <lineage>
        <taxon>Archaea</taxon>
        <taxon>Methanobacteriati</taxon>
        <taxon>Methanobacteriota</taxon>
        <taxon>Stenosarchaea group</taxon>
        <taxon>Halobacteria</taxon>
        <taxon>Halobacteriales</taxon>
        <taxon>Haladaptataceae</taxon>
        <taxon>Haladaptatus</taxon>
    </lineage>
</organism>
<reference evidence="4" key="1">
    <citation type="submission" date="2017-01" db="EMBL/GenBank/DDBJ databases">
        <authorList>
            <person name="Varghese N."/>
            <person name="Submissions S."/>
        </authorList>
    </citation>
    <scope>NUCLEOTIDE SEQUENCE [LARGE SCALE GENOMIC DNA]</scope>
    <source>
        <strain evidence="4">CGMCC 1.7737</strain>
    </source>
</reference>
<feature type="transmembrane region" description="Helical" evidence="1">
    <location>
        <begin position="119"/>
        <end position="137"/>
    </location>
</feature>
<dbReference type="AlphaFoldDB" id="A0A1N6X7A7"/>
<evidence type="ECO:0000256" key="1">
    <source>
        <dbReference type="SAM" id="Phobius"/>
    </source>
</evidence>
<keyword evidence="1" id="KW-0812">Transmembrane</keyword>
<keyword evidence="4" id="KW-1185">Reference proteome</keyword>
<proteinExistence type="predicted"/>
<feature type="transmembrane region" description="Helical" evidence="1">
    <location>
        <begin position="93"/>
        <end position="113"/>
    </location>
</feature>
<feature type="transmembrane region" description="Helical" evidence="1">
    <location>
        <begin position="67"/>
        <end position="86"/>
    </location>
</feature>
<feature type="transmembrane region" description="Helical" evidence="1">
    <location>
        <begin position="32"/>
        <end position="51"/>
    </location>
</feature>
<dbReference type="EMBL" id="FTNO01000001">
    <property type="protein sequence ID" value="SIQ98252.1"/>
    <property type="molecule type" value="Genomic_DNA"/>
</dbReference>
<feature type="transmembrane region" description="Helical" evidence="1">
    <location>
        <begin position="6"/>
        <end position="25"/>
    </location>
</feature>
<evidence type="ECO:0000259" key="2">
    <source>
        <dbReference type="Pfam" id="PF00892"/>
    </source>
</evidence>
<keyword evidence="1" id="KW-0472">Membrane</keyword>
<accession>A0A1N6X7A7</accession>
<name>A0A1N6X7A7_9EURY</name>
<keyword evidence="1" id="KW-1133">Transmembrane helix</keyword>
<dbReference type="InterPro" id="IPR037185">
    <property type="entry name" value="EmrE-like"/>
</dbReference>
<protein>
    <submittedName>
        <fullName evidence="3">Transporter family protein</fullName>
    </submittedName>
</protein>
<sequence length="138" mass="14314">MNYIGWAIVALIGYTALPPLVSIATQDIPDTVAALVANGILVVAALAVTLYEGEQIVPYLVSDKAPYMYLAGVFLAIGILAYYRALASGPVSVVVPIFGLFIATSSVLGIALLDEPLTARKVAGIGFALAAIYLTAVE</sequence>
<dbReference type="GO" id="GO:0016020">
    <property type="term" value="C:membrane"/>
    <property type="evidence" value="ECO:0007669"/>
    <property type="project" value="InterPro"/>
</dbReference>